<evidence type="ECO:0000256" key="3">
    <source>
        <dbReference type="ARBA" id="ARBA00014962"/>
    </source>
</evidence>
<keyword evidence="13" id="KW-1185">Reference proteome</keyword>
<dbReference type="Pfam" id="PF02699">
    <property type="entry name" value="YajC"/>
    <property type="match status" value="1"/>
</dbReference>
<evidence type="ECO:0000256" key="2">
    <source>
        <dbReference type="ARBA" id="ARBA00006742"/>
    </source>
</evidence>
<dbReference type="RefSeq" id="WP_405279270.1">
    <property type="nucleotide sequence ID" value="NZ_CP144380.1"/>
</dbReference>
<evidence type="ECO:0000256" key="11">
    <source>
        <dbReference type="SAM" id="Phobius"/>
    </source>
</evidence>
<reference evidence="12 13" key="1">
    <citation type="submission" date="2024-02" db="EMBL/GenBank/DDBJ databases">
        <title>A novel Gemmatimonadota bacterium.</title>
        <authorList>
            <person name="Du Z.-J."/>
            <person name="Ye Y.-Q."/>
        </authorList>
    </citation>
    <scope>NUCLEOTIDE SEQUENCE [LARGE SCALE GENOMIC DNA]</scope>
    <source>
        <strain evidence="12 13">DH-20</strain>
    </source>
</reference>
<evidence type="ECO:0000256" key="4">
    <source>
        <dbReference type="ARBA" id="ARBA00022448"/>
    </source>
</evidence>
<evidence type="ECO:0000256" key="8">
    <source>
        <dbReference type="ARBA" id="ARBA00022989"/>
    </source>
</evidence>
<organism evidence="12 13">
    <name type="scientific">Gaopeijia maritima</name>
    <dbReference type="NCBI Taxonomy" id="3119007"/>
    <lineage>
        <taxon>Bacteria</taxon>
        <taxon>Pseudomonadati</taxon>
        <taxon>Gemmatimonadota</taxon>
        <taxon>Longimicrobiia</taxon>
        <taxon>Gaopeijiales</taxon>
        <taxon>Gaopeijiaceae</taxon>
        <taxon>Gaopeijia</taxon>
    </lineage>
</organism>
<evidence type="ECO:0000256" key="1">
    <source>
        <dbReference type="ARBA" id="ARBA00004162"/>
    </source>
</evidence>
<keyword evidence="8 11" id="KW-1133">Transmembrane helix</keyword>
<keyword evidence="10 11" id="KW-0472">Membrane</keyword>
<keyword evidence="7" id="KW-0653">Protein transport</keyword>
<dbReference type="EMBL" id="JBBHLI010000003">
    <property type="protein sequence ID" value="MEK9500932.1"/>
    <property type="molecule type" value="Genomic_DNA"/>
</dbReference>
<evidence type="ECO:0000256" key="7">
    <source>
        <dbReference type="ARBA" id="ARBA00022927"/>
    </source>
</evidence>
<evidence type="ECO:0000256" key="5">
    <source>
        <dbReference type="ARBA" id="ARBA00022475"/>
    </source>
</evidence>
<dbReference type="PANTHER" id="PTHR33909:SF1">
    <property type="entry name" value="SEC TRANSLOCON ACCESSORY COMPLEX SUBUNIT YAJC"/>
    <property type="match status" value="1"/>
</dbReference>
<dbReference type="Proteomes" id="UP001484239">
    <property type="component" value="Unassembled WGS sequence"/>
</dbReference>
<evidence type="ECO:0000256" key="10">
    <source>
        <dbReference type="ARBA" id="ARBA00023136"/>
    </source>
</evidence>
<evidence type="ECO:0000313" key="13">
    <source>
        <dbReference type="Proteomes" id="UP001484239"/>
    </source>
</evidence>
<sequence length="113" mass="12251">MMPTPGFHPALALMVPREGAGAGTVMFLQIAAMVAIFYFLLIRPQQKEAKRHREMLAAVKKGDEVITNGGIIGTVVHAAEDRLTIKTGDTRLVVMRGRVAQVVQEPAEAAKKD</sequence>
<feature type="transmembrane region" description="Helical" evidence="11">
    <location>
        <begin position="20"/>
        <end position="41"/>
    </location>
</feature>
<name>A0ABU9EA31_9BACT</name>
<comment type="similarity">
    <text evidence="2">Belongs to the YajC family.</text>
</comment>
<dbReference type="SMART" id="SM01323">
    <property type="entry name" value="YajC"/>
    <property type="match status" value="1"/>
</dbReference>
<accession>A0ABU9EA31</accession>
<keyword evidence="5" id="KW-1003">Cell membrane</keyword>
<keyword evidence="4" id="KW-0813">Transport</keyword>
<protein>
    <recommendedName>
        <fullName evidence="3">Sec translocon accessory complex subunit YajC</fullName>
    </recommendedName>
</protein>
<gene>
    <name evidence="12" type="primary">yajC</name>
    <name evidence="12" type="ORF">WI372_08090</name>
</gene>
<proteinExistence type="inferred from homology"/>
<evidence type="ECO:0000256" key="9">
    <source>
        <dbReference type="ARBA" id="ARBA00023010"/>
    </source>
</evidence>
<dbReference type="InterPro" id="IPR003849">
    <property type="entry name" value="Preprotein_translocase_YajC"/>
</dbReference>
<comment type="subcellular location">
    <subcellularLocation>
        <location evidence="1">Cell membrane</location>
        <topology evidence="1">Single-pass membrane protein</topology>
    </subcellularLocation>
</comment>
<keyword evidence="9" id="KW-0811">Translocation</keyword>
<evidence type="ECO:0000256" key="6">
    <source>
        <dbReference type="ARBA" id="ARBA00022692"/>
    </source>
</evidence>
<dbReference type="PANTHER" id="PTHR33909">
    <property type="entry name" value="SEC TRANSLOCON ACCESSORY COMPLEX SUBUNIT YAJC"/>
    <property type="match status" value="1"/>
</dbReference>
<evidence type="ECO:0000313" key="12">
    <source>
        <dbReference type="EMBL" id="MEK9500932.1"/>
    </source>
</evidence>
<comment type="caution">
    <text evidence="12">The sequence shown here is derived from an EMBL/GenBank/DDBJ whole genome shotgun (WGS) entry which is preliminary data.</text>
</comment>
<dbReference type="PRINTS" id="PR01853">
    <property type="entry name" value="YAJCTRNLCASE"/>
</dbReference>
<dbReference type="NCBIfam" id="TIGR00739">
    <property type="entry name" value="yajC"/>
    <property type="match status" value="1"/>
</dbReference>
<keyword evidence="6 11" id="KW-0812">Transmembrane</keyword>